<organism evidence="2 3">
    <name type="scientific">Rubroshorea leprosula</name>
    <dbReference type="NCBI Taxonomy" id="152421"/>
    <lineage>
        <taxon>Eukaryota</taxon>
        <taxon>Viridiplantae</taxon>
        <taxon>Streptophyta</taxon>
        <taxon>Embryophyta</taxon>
        <taxon>Tracheophyta</taxon>
        <taxon>Spermatophyta</taxon>
        <taxon>Magnoliopsida</taxon>
        <taxon>eudicotyledons</taxon>
        <taxon>Gunneridae</taxon>
        <taxon>Pentapetalae</taxon>
        <taxon>rosids</taxon>
        <taxon>malvids</taxon>
        <taxon>Malvales</taxon>
        <taxon>Dipterocarpaceae</taxon>
        <taxon>Rubroshorea</taxon>
    </lineage>
</organism>
<evidence type="ECO:0000313" key="2">
    <source>
        <dbReference type="EMBL" id="GKU99643.1"/>
    </source>
</evidence>
<accession>A0AAV5IIB7</accession>
<dbReference type="Pfam" id="PF05904">
    <property type="entry name" value="DUF863"/>
    <property type="match status" value="1"/>
</dbReference>
<comment type="caution">
    <text evidence="2">The sequence shown here is derived from an EMBL/GenBank/DDBJ whole genome shotgun (WGS) entry which is preliminary data.</text>
</comment>
<sequence>MGTKVQYTSYLPGYYSMGDLNEDSNSLSWPPYYGDKTLTNGEYYNVVFPRGIADACPGYGDVLKQTMLEHEAIFKDQVCELHRLYRIQRNMMDDIKTKELQKSHISAKITLSSSPLASQIAFEDTCKWHSHSFPLANCVCARPSISGYEDIHSRLSFRKGNSLQTGSFLSQNGGSSKDVEALDCRPTKVRRKMFDLQLPADEYIDTEEAEHRDATVSGMSSYLPNGNGKDVSENGPKLFLVDCGKNSSQVNPLTSKSCLRSTNNLADLNEPADVDDTNGSVYANPLGSSSSLGKIQGYELAANPDQQLLVFTNEISMNYHHRSDKRSINNLCLEDTGHARGLFSHAPEAGHGKSPLISASQGFQSEKLHVSCQPGQVLFDKTHEPSTLFPTDQNKVDLLRRRTVHGLEISERNHESSGINPLSVVTSNIPSPNPFVSADLTKSQPHLVLSWEKPSSSVSQKSVLVQEHPFLNSAGTSSKSSAISTQSNGGFGDKWQLNSSSSRHNPGFGHEMPNQKDIYYGSSSGSKELAVRFSSVSNNHLNSGDGNNLVSDHFTAHGSTKLSNSSNSTNMKVANGVNLNVALSSSSSNRPALQCLEIDGGRKHEDYLLGLPWLRAKPACKNEATVYGTDLNMMDLNFSESSVGQSANKNESANCFSQMLNENVKSVTDSNNVEVSRTNISDCLSNKNILGIPIFEKPLVSKESSSLTSLPRLSISELSEREAENNRRNRFLDINLPCDDTVPESSQGIAVEVVVVEKEADIKVASSRQLIDLNMRVTEDDASFVPSVSDSNVKMTGGIDLEASLVTETEAAIHGEAFLEKACETSIQSSQHNDKCPLDEVIRTAAETIVAISSSGGHHLNDSNCNSSETSITDPFHWFVEVVSSFGEDIENRLDSLLTGRDGGEAEDSSSEEIDYFESMTLQLAEIQEEEYMPKSLVPENLKVEQTGTTLLTSQSRKGQGRRGRHRRDFQRDILPGLASLSRHEVTEDLQTFGGLMRATGHLWHSGLTRRSSTRSGSGRGRRRSITGSTPSMTPSTAYTLPTLQPVNNIEVALEDRSLTGWGKTPRRPRRQRCPASNPPSIPLT</sequence>
<feature type="compositionally biased region" description="Polar residues" evidence="1">
    <location>
        <begin position="1031"/>
        <end position="1042"/>
    </location>
</feature>
<evidence type="ECO:0000256" key="1">
    <source>
        <dbReference type="SAM" id="MobiDB-lite"/>
    </source>
</evidence>
<feature type="region of interest" description="Disordered" evidence="1">
    <location>
        <begin position="948"/>
        <end position="968"/>
    </location>
</feature>
<reference evidence="2 3" key="1">
    <citation type="journal article" date="2021" name="Commun. Biol.">
        <title>The genome of Shorea leprosula (Dipterocarpaceae) highlights the ecological relevance of drought in aseasonal tropical rainforests.</title>
        <authorList>
            <person name="Ng K.K.S."/>
            <person name="Kobayashi M.J."/>
            <person name="Fawcett J.A."/>
            <person name="Hatakeyama M."/>
            <person name="Paape T."/>
            <person name="Ng C.H."/>
            <person name="Ang C.C."/>
            <person name="Tnah L.H."/>
            <person name="Lee C.T."/>
            <person name="Nishiyama T."/>
            <person name="Sese J."/>
            <person name="O'Brien M.J."/>
            <person name="Copetti D."/>
            <person name="Mohd Noor M.I."/>
            <person name="Ong R.C."/>
            <person name="Putra M."/>
            <person name="Sireger I.Z."/>
            <person name="Indrioko S."/>
            <person name="Kosugi Y."/>
            <person name="Izuno A."/>
            <person name="Isagi Y."/>
            <person name="Lee S.L."/>
            <person name="Shimizu K.K."/>
        </authorList>
    </citation>
    <scope>NUCLEOTIDE SEQUENCE [LARGE SCALE GENOMIC DNA]</scope>
    <source>
        <strain evidence="2">214</strain>
    </source>
</reference>
<feature type="compositionally biased region" description="Low complexity" evidence="1">
    <location>
        <begin position="1006"/>
        <end position="1017"/>
    </location>
</feature>
<dbReference type="InterPro" id="IPR008581">
    <property type="entry name" value="DUF863_pln"/>
</dbReference>
<feature type="region of interest" description="Disordered" evidence="1">
    <location>
        <begin position="1005"/>
        <end position="1042"/>
    </location>
</feature>
<feature type="region of interest" description="Disordered" evidence="1">
    <location>
        <begin position="473"/>
        <end position="521"/>
    </location>
</feature>
<name>A0AAV5IIB7_9ROSI</name>
<dbReference type="PANTHER" id="PTHR33167">
    <property type="entry name" value="TRANSCRIPTION FACTOR, PUTATIVE (DUF863)-RELATED"/>
    <property type="match status" value="1"/>
</dbReference>
<gene>
    <name evidence="2" type="ORF">SLEP1_g12458</name>
</gene>
<feature type="region of interest" description="Disordered" evidence="1">
    <location>
        <begin position="1054"/>
        <end position="1085"/>
    </location>
</feature>
<proteinExistence type="predicted"/>
<feature type="compositionally biased region" description="Low complexity" evidence="1">
    <location>
        <begin position="473"/>
        <end position="487"/>
    </location>
</feature>
<dbReference type="Proteomes" id="UP001054252">
    <property type="component" value="Unassembled WGS sequence"/>
</dbReference>
<dbReference type="AlphaFoldDB" id="A0AAV5IIB7"/>
<keyword evidence="3" id="KW-1185">Reference proteome</keyword>
<dbReference type="PANTHER" id="PTHR33167:SF4">
    <property type="entry name" value="TRANSCRIPTION FACTOR, PUTATIVE (DUF863)-RELATED"/>
    <property type="match status" value="1"/>
</dbReference>
<feature type="compositionally biased region" description="Basic residues" evidence="1">
    <location>
        <begin position="959"/>
        <end position="968"/>
    </location>
</feature>
<dbReference type="EMBL" id="BPVZ01000014">
    <property type="protein sequence ID" value="GKU99643.1"/>
    <property type="molecule type" value="Genomic_DNA"/>
</dbReference>
<evidence type="ECO:0000313" key="3">
    <source>
        <dbReference type="Proteomes" id="UP001054252"/>
    </source>
</evidence>
<protein>
    <submittedName>
        <fullName evidence="2">Uncharacterized protein</fullName>
    </submittedName>
</protein>